<keyword evidence="4" id="KW-0732">Signal</keyword>
<dbReference type="Gene3D" id="3.30.40.10">
    <property type="entry name" value="Zinc/RING finger domain, C3HC4 (zinc finger)"/>
    <property type="match status" value="1"/>
</dbReference>
<dbReference type="PROSITE" id="PS00022">
    <property type="entry name" value="EGF_1"/>
    <property type="match status" value="1"/>
</dbReference>
<dbReference type="InterPro" id="IPR000742">
    <property type="entry name" value="EGF"/>
</dbReference>
<reference evidence="6 7" key="1">
    <citation type="submission" date="2018-07" db="EMBL/GenBank/DDBJ databases">
        <title>The complete nuclear genome of the prasinophyte Chloropicon primus (CCMP1205).</title>
        <authorList>
            <person name="Pombert J.-F."/>
            <person name="Otis C."/>
            <person name="Turmel M."/>
            <person name="Lemieux C."/>
        </authorList>
    </citation>
    <scope>NUCLEOTIDE SEQUENCE [LARGE SCALE GENOMIC DNA]</scope>
    <source>
        <strain evidence="6 7">CCMP1205</strain>
    </source>
</reference>
<accession>A0A5B8MBS7</accession>
<evidence type="ECO:0000256" key="1">
    <source>
        <dbReference type="PROSITE-ProRule" id="PRU00175"/>
    </source>
</evidence>
<protein>
    <recommendedName>
        <fullName evidence="5">RING-type domain-containing protein</fullName>
    </recommendedName>
</protein>
<dbReference type="AlphaFoldDB" id="A0A5B8MBS7"/>
<dbReference type="EMBL" id="CP031034">
    <property type="protein sequence ID" value="QDZ17524.1"/>
    <property type="molecule type" value="Genomic_DNA"/>
</dbReference>
<dbReference type="SUPFAM" id="SSF57850">
    <property type="entry name" value="RING/U-box"/>
    <property type="match status" value="1"/>
</dbReference>
<keyword evidence="1" id="KW-0862">Zinc</keyword>
<evidence type="ECO:0000313" key="7">
    <source>
        <dbReference type="Proteomes" id="UP000316726"/>
    </source>
</evidence>
<dbReference type="STRING" id="1764295.A0A5B8MBS7"/>
<dbReference type="PANTHER" id="PTHR14879">
    <property type="entry name" value="CASPASE REGULATOR, RING FINGER DOMAIN-CONTAINING"/>
    <property type="match status" value="1"/>
</dbReference>
<proteinExistence type="predicted"/>
<dbReference type="Gene3D" id="2.10.25.10">
    <property type="entry name" value="Laminin"/>
    <property type="match status" value="1"/>
</dbReference>
<feature type="signal peptide" evidence="4">
    <location>
        <begin position="1"/>
        <end position="21"/>
    </location>
</feature>
<feature type="compositionally biased region" description="Acidic residues" evidence="2">
    <location>
        <begin position="333"/>
        <end position="343"/>
    </location>
</feature>
<dbReference type="OrthoDB" id="5855668at2759"/>
<dbReference type="InterPro" id="IPR001841">
    <property type="entry name" value="Znf_RING"/>
</dbReference>
<dbReference type="Pfam" id="PF13920">
    <property type="entry name" value="zf-C3HC4_3"/>
    <property type="match status" value="1"/>
</dbReference>
<keyword evidence="3" id="KW-0472">Membrane</keyword>
<feature type="chain" id="PRO_5022748259" description="RING-type domain-containing protein" evidence="4">
    <location>
        <begin position="22"/>
        <end position="412"/>
    </location>
</feature>
<dbReference type="Proteomes" id="UP000316726">
    <property type="component" value="Chromosome 1"/>
</dbReference>
<evidence type="ECO:0000313" key="6">
    <source>
        <dbReference type="EMBL" id="QDZ17524.1"/>
    </source>
</evidence>
<dbReference type="InterPro" id="IPR051728">
    <property type="entry name" value="RING-FYVE_E3_ubiquitin-ligase"/>
</dbReference>
<dbReference type="PANTHER" id="PTHR14879:SF5">
    <property type="entry name" value="RING-TYPE DOMAIN-CONTAINING PROTEIN"/>
    <property type="match status" value="1"/>
</dbReference>
<dbReference type="InterPro" id="IPR013083">
    <property type="entry name" value="Znf_RING/FYVE/PHD"/>
</dbReference>
<gene>
    <name evidence="6" type="ORF">A3770_01p00420</name>
</gene>
<keyword evidence="1" id="KW-0863">Zinc-finger</keyword>
<feature type="transmembrane region" description="Helical" evidence="3">
    <location>
        <begin position="267"/>
        <end position="289"/>
    </location>
</feature>
<evidence type="ECO:0000256" key="3">
    <source>
        <dbReference type="SAM" id="Phobius"/>
    </source>
</evidence>
<evidence type="ECO:0000256" key="2">
    <source>
        <dbReference type="SAM" id="MobiDB-lite"/>
    </source>
</evidence>
<feature type="region of interest" description="Disordered" evidence="2">
    <location>
        <begin position="322"/>
        <end position="344"/>
    </location>
</feature>
<keyword evidence="1" id="KW-0479">Metal-binding</keyword>
<keyword evidence="3" id="KW-0812">Transmembrane</keyword>
<dbReference type="PROSITE" id="PS01186">
    <property type="entry name" value="EGF_2"/>
    <property type="match status" value="1"/>
</dbReference>
<dbReference type="PROSITE" id="PS50089">
    <property type="entry name" value="ZF_RING_2"/>
    <property type="match status" value="1"/>
</dbReference>
<dbReference type="SMART" id="SM00184">
    <property type="entry name" value="RING"/>
    <property type="match status" value="1"/>
</dbReference>
<evidence type="ECO:0000256" key="4">
    <source>
        <dbReference type="SAM" id="SignalP"/>
    </source>
</evidence>
<feature type="domain" description="RING-type" evidence="5">
    <location>
        <begin position="363"/>
        <end position="398"/>
    </location>
</feature>
<sequence>MRRTGLLFVALVFPLFHSAASLPFRGDEEARNSTGESFREDPRLELECERQNGFPNSLSCSESEWFVQGYSDFREDLADSGLLPLGQVHCCTPKDDKVDAVHVKCSARRGVENCAFLRHKPENLSSFLVGFSGSLRIDDIEYAPRGAAVCCDAIAEMRDGSRRYISPCDCLVTEEVLCPRTNNGLYRDRVMTGFLVDTNIGVPLTPAECCSMCLGEVVPPDSDCPRYDHCSSRGVCHGGFCECVDGYSGMDCSLRRNLTLEELFRNYSWDVLVCSASGTIVFLWVFFFVRRGRERSHPEEGVRRGSSRDRLLDYIELIDEDSDNDTESSAGEGEGEQSEDEEKGEVLRNVAGDESAKDASDGCVICMSSKKLVVLVPCGHSSICRKCSRRLDTCPFCRQPIIKRQKIYFAGN</sequence>
<organism evidence="6 7">
    <name type="scientific">Chloropicon primus</name>
    <dbReference type="NCBI Taxonomy" id="1764295"/>
    <lineage>
        <taxon>Eukaryota</taxon>
        <taxon>Viridiplantae</taxon>
        <taxon>Chlorophyta</taxon>
        <taxon>Chloropicophyceae</taxon>
        <taxon>Chloropicales</taxon>
        <taxon>Chloropicaceae</taxon>
        <taxon>Chloropicon</taxon>
    </lineage>
</organism>
<keyword evidence="7" id="KW-1185">Reference proteome</keyword>
<name>A0A5B8MBS7_9CHLO</name>
<evidence type="ECO:0000259" key="5">
    <source>
        <dbReference type="PROSITE" id="PS50089"/>
    </source>
</evidence>
<dbReference type="GO" id="GO:0008270">
    <property type="term" value="F:zinc ion binding"/>
    <property type="evidence" value="ECO:0007669"/>
    <property type="project" value="UniProtKB-KW"/>
</dbReference>
<keyword evidence="3" id="KW-1133">Transmembrane helix</keyword>